<dbReference type="OrthoDB" id="5431248at2759"/>
<evidence type="ECO:0000256" key="1">
    <source>
        <dbReference type="SAM" id="MobiDB-lite"/>
    </source>
</evidence>
<feature type="compositionally biased region" description="Basic and acidic residues" evidence="1">
    <location>
        <begin position="1"/>
        <end position="20"/>
    </location>
</feature>
<evidence type="ECO:0000313" key="3">
    <source>
        <dbReference type="Proteomes" id="UP000266188"/>
    </source>
</evidence>
<name>A0A3A2ZW19_9EURO</name>
<dbReference type="AlphaFoldDB" id="A0A3A2ZW19"/>
<gene>
    <name evidence="2" type="ORF">PHISCL_02074</name>
</gene>
<organism evidence="2 3">
    <name type="scientific">Aspergillus sclerotialis</name>
    <dbReference type="NCBI Taxonomy" id="2070753"/>
    <lineage>
        <taxon>Eukaryota</taxon>
        <taxon>Fungi</taxon>
        <taxon>Dikarya</taxon>
        <taxon>Ascomycota</taxon>
        <taxon>Pezizomycotina</taxon>
        <taxon>Eurotiomycetes</taxon>
        <taxon>Eurotiomycetidae</taxon>
        <taxon>Eurotiales</taxon>
        <taxon>Aspergillaceae</taxon>
        <taxon>Aspergillus</taxon>
        <taxon>Aspergillus subgen. Polypaecilum</taxon>
    </lineage>
</organism>
<protein>
    <submittedName>
        <fullName evidence="2">Uncharacterized protein</fullName>
    </submittedName>
</protein>
<dbReference type="EMBL" id="MVGC01000043">
    <property type="protein sequence ID" value="RJE25607.1"/>
    <property type="molecule type" value="Genomic_DNA"/>
</dbReference>
<evidence type="ECO:0000313" key="2">
    <source>
        <dbReference type="EMBL" id="RJE25607.1"/>
    </source>
</evidence>
<proteinExistence type="predicted"/>
<accession>A0A3A2ZW19</accession>
<dbReference type="Proteomes" id="UP000266188">
    <property type="component" value="Unassembled WGS sequence"/>
</dbReference>
<sequence length="110" mass="12182">MGFLKSKDKDKSSVEEKEVEIGSLSDLPTEKQTPAPKRYCSIKEDDIPKLKDKFHPVHKIPVEKQLKMREKGVNPVLKAEMDEMMKGQGGFWAKVGMTSFGGGICNGLSG</sequence>
<keyword evidence="3" id="KW-1185">Reference proteome</keyword>
<reference evidence="3" key="1">
    <citation type="submission" date="2017-02" db="EMBL/GenBank/DDBJ databases">
        <authorList>
            <person name="Tafer H."/>
            <person name="Lopandic K."/>
        </authorList>
    </citation>
    <scope>NUCLEOTIDE SEQUENCE [LARGE SCALE GENOMIC DNA]</scope>
    <source>
        <strain evidence="3">CBS 366.77</strain>
    </source>
</reference>
<feature type="region of interest" description="Disordered" evidence="1">
    <location>
        <begin position="1"/>
        <end position="38"/>
    </location>
</feature>
<comment type="caution">
    <text evidence="2">The sequence shown here is derived from an EMBL/GenBank/DDBJ whole genome shotgun (WGS) entry which is preliminary data.</text>
</comment>